<feature type="non-terminal residue" evidence="1">
    <location>
        <position position="67"/>
    </location>
</feature>
<evidence type="ECO:0000313" key="1">
    <source>
        <dbReference type="EMBL" id="CAH3196472.1"/>
    </source>
</evidence>
<accession>A0ABN8SZI3</accession>
<gene>
    <name evidence="1" type="ORF">PEVE_00032696</name>
</gene>
<dbReference type="EMBL" id="CALNXI010004797">
    <property type="protein sequence ID" value="CAH3196472.1"/>
    <property type="molecule type" value="Genomic_DNA"/>
</dbReference>
<protein>
    <submittedName>
        <fullName evidence="1">Uncharacterized protein</fullName>
    </submittedName>
</protein>
<organism evidence="1 2">
    <name type="scientific">Porites evermanni</name>
    <dbReference type="NCBI Taxonomy" id="104178"/>
    <lineage>
        <taxon>Eukaryota</taxon>
        <taxon>Metazoa</taxon>
        <taxon>Cnidaria</taxon>
        <taxon>Anthozoa</taxon>
        <taxon>Hexacorallia</taxon>
        <taxon>Scleractinia</taxon>
        <taxon>Fungiina</taxon>
        <taxon>Poritidae</taxon>
        <taxon>Porites</taxon>
    </lineage>
</organism>
<proteinExistence type="predicted"/>
<dbReference type="Proteomes" id="UP001159427">
    <property type="component" value="Unassembled WGS sequence"/>
</dbReference>
<name>A0ABN8SZI3_9CNID</name>
<keyword evidence="2" id="KW-1185">Reference proteome</keyword>
<reference evidence="1 2" key="1">
    <citation type="submission" date="2022-05" db="EMBL/GenBank/DDBJ databases">
        <authorList>
            <consortium name="Genoscope - CEA"/>
            <person name="William W."/>
        </authorList>
    </citation>
    <scope>NUCLEOTIDE SEQUENCE [LARGE SCALE GENOMIC DNA]</scope>
</reference>
<sequence>VYPPDEDVGFANMCVLEDVPRERILFGAKDNLNDHIKNGVQDTVVSFLNGLPVVATASESLRVDRAA</sequence>
<feature type="non-terminal residue" evidence="1">
    <location>
        <position position="1"/>
    </location>
</feature>
<comment type="caution">
    <text evidence="1">The sequence shown here is derived from an EMBL/GenBank/DDBJ whole genome shotgun (WGS) entry which is preliminary data.</text>
</comment>
<evidence type="ECO:0000313" key="2">
    <source>
        <dbReference type="Proteomes" id="UP001159427"/>
    </source>
</evidence>